<dbReference type="GO" id="GO:0000162">
    <property type="term" value="P:L-tryptophan biosynthetic process"/>
    <property type="evidence" value="ECO:0007669"/>
    <property type="project" value="TreeGrafter"/>
</dbReference>
<feature type="region of interest" description="Disordered" evidence="5">
    <location>
        <begin position="143"/>
        <end position="165"/>
    </location>
</feature>
<dbReference type="PANTHER" id="PTHR11236">
    <property type="entry name" value="AMINOBENZOATE/ANTHRANILATE SYNTHASE"/>
    <property type="match status" value="1"/>
</dbReference>
<dbReference type="InterPro" id="IPR005801">
    <property type="entry name" value="ADC_synthase"/>
</dbReference>
<dbReference type="GO" id="GO:0008909">
    <property type="term" value="F:isochorismate synthase activity"/>
    <property type="evidence" value="ECO:0007669"/>
    <property type="project" value="UniProtKB-EC"/>
</dbReference>
<dbReference type="NCBIfam" id="TIGR03494">
    <property type="entry name" value="salicyl_syn"/>
    <property type="match status" value="1"/>
</dbReference>
<gene>
    <name evidence="7" type="ORF">FHU32_001252</name>
</gene>
<dbReference type="EC" id="4.2.99.21" evidence="7"/>
<name>A0A8I0CP23_9CORY</name>
<dbReference type="Pfam" id="PF00425">
    <property type="entry name" value="Chorismate_bind"/>
    <property type="match status" value="1"/>
</dbReference>
<dbReference type="RefSeq" id="WP_125186445.1">
    <property type="nucleotide sequence ID" value="NZ_CP047187.1"/>
</dbReference>
<dbReference type="InterPro" id="IPR019999">
    <property type="entry name" value="Anth_synth_I-like"/>
</dbReference>
<comment type="caution">
    <text evidence="7">The sequence shown here is derived from an EMBL/GenBank/DDBJ whole genome shotgun (WGS) entry which is preliminary data.</text>
</comment>
<dbReference type="GO" id="GO:0043904">
    <property type="term" value="F:isochorismate pyruvate lyase activity"/>
    <property type="evidence" value="ECO:0007669"/>
    <property type="project" value="UniProtKB-EC"/>
</dbReference>
<comment type="cofactor">
    <cofactor evidence="1">
        <name>Mg(2+)</name>
        <dbReference type="ChEBI" id="CHEBI:18420"/>
    </cofactor>
</comment>
<evidence type="ECO:0000313" key="7">
    <source>
        <dbReference type="EMBL" id="MBB3116025.1"/>
    </source>
</evidence>
<dbReference type="Proteomes" id="UP000612712">
    <property type="component" value="Unassembled WGS sequence"/>
</dbReference>
<dbReference type="PANTHER" id="PTHR11236:SF48">
    <property type="entry name" value="ISOCHORISMATE SYNTHASE MENF"/>
    <property type="match status" value="1"/>
</dbReference>
<feature type="region of interest" description="Disordered" evidence="5">
    <location>
        <begin position="1"/>
        <end position="34"/>
    </location>
</feature>
<dbReference type="GO" id="GO:0046872">
    <property type="term" value="F:metal ion binding"/>
    <property type="evidence" value="ECO:0007669"/>
    <property type="project" value="UniProtKB-KW"/>
</dbReference>
<dbReference type="PRINTS" id="PR00095">
    <property type="entry name" value="ANTSNTHASEI"/>
</dbReference>
<protein>
    <submittedName>
        <fullName evidence="7">Salicylate synthetase</fullName>
        <ecNumber evidence="7">4.2.99.21</ecNumber>
        <ecNumber evidence="7">5.4.4.2</ecNumber>
    </submittedName>
</protein>
<organism evidence="7 8">
    <name type="scientific">Corynebacterium bovis DSM 20582 = CIP 54.80</name>
    <dbReference type="NCBI Taxonomy" id="927655"/>
    <lineage>
        <taxon>Bacteria</taxon>
        <taxon>Bacillati</taxon>
        <taxon>Actinomycetota</taxon>
        <taxon>Actinomycetes</taxon>
        <taxon>Mycobacteriales</taxon>
        <taxon>Corynebacteriaceae</taxon>
        <taxon>Corynebacterium</taxon>
    </lineage>
</organism>
<evidence type="ECO:0000259" key="6">
    <source>
        <dbReference type="Pfam" id="PF00425"/>
    </source>
</evidence>
<dbReference type="Gene3D" id="3.60.120.10">
    <property type="entry name" value="Anthranilate synthase"/>
    <property type="match status" value="1"/>
</dbReference>
<dbReference type="SUPFAM" id="SSF56322">
    <property type="entry name" value="ADC synthase"/>
    <property type="match status" value="1"/>
</dbReference>
<keyword evidence="2" id="KW-0479">Metal-binding</keyword>
<feature type="region of interest" description="Disordered" evidence="5">
    <location>
        <begin position="192"/>
        <end position="227"/>
    </location>
</feature>
<proteinExistence type="predicted"/>
<evidence type="ECO:0000256" key="2">
    <source>
        <dbReference type="ARBA" id="ARBA00022723"/>
    </source>
</evidence>
<keyword evidence="3" id="KW-0460">Magnesium</keyword>
<dbReference type="EMBL" id="JACHWT010000005">
    <property type="protein sequence ID" value="MBB3116025.1"/>
    <property type="molecule type" value="Genomic_DNA"/>
</dbReference>
<dbReference type="AlphaFoldDB" id="A0A8I0CP23"/>
<keyword evidence="4 7" id="KW-0456">Lyase</keyword>
<dbReference type="GeneID" id="60809217"/>
<sequence>MTVAESPTVSAPPLSPSDADAPAEGRGSRSAGAGLTPVARALADAAARARDDGALYAVYEDAEGGYVGRGERARVVLTDDGAHVTVGDTTLLLPGQGSPVPLLRRAVAEVEERLGGDAAAGGAGPALGWVGTEWAMRHHGIGRHGGADTGTGAAAGAEGHARTDAGEDPAAALPLAVLRWPETVERITADPATVPVGGPAAEGASTPGTADPAPDPTPSPVDVSGGGDAYRATVTRAVEEIRAGRYEKVIISRRVTVPGRPDIPATYRAGRAANSPARSFAFEWPELSAAGFSPEIVVSVDADGLVTTEPLAGTRALTGDPEEDRRLHDDLVTDDKEIAEHCLSVRDAMEEVGSVCDGARVDEFMAVRRRGSVQHLASTVRGRLAGGRDRFDALGVLFPAVTASGIPKREALDAVHRLEPVARGMYAGAFVVLGADGSLETALSLRTVYATDRAAWVQAGAGIVRSSRPEREFTETCEKLGSVAPYVVVRG</sequence>
<keyword evidence="7" id="KW-0413">Isomerase</keyword>
<dbReference type="EC" id="5.4.4.2" evidence="7"/>
<evidence type="ECO:0000256" key="5">
    <source>
        <dbReference type="SAM" id="MobiDB-lite"/>
    </source>
</evidence>
<evidence type="ECO:0000256" key="1">
    <source>
        <dbReference type="ARBA" id="ARBA00001946"/>
    </source>
</evidence>
<dbReference type="InterPro" id="IPR015890">
    <property type="entry name" value="Chorismate_C"/>
</dbReference>
<evidence type="ECO:0000256" key="3">
    <source>
        <dbReference type="ARBA" id="ARBA00022842"/>
    </source>
</evidence>
<feature type="compositionally biased region" description="Low complexity" evidence="5">
    <location>
        <begin position="203"/>
        <end position="212"/>
    </location>
</feature>
<accession>A0A8I0CP23</accession>
<dbReference type="InterPro" id="IPR019996">
    <property type="entry name" value="Salicylate_synthase"/>
</dbReference>
<dbReference type="GO" id="GO:0016833">
    <property type="term" value="F:oxo-acid-lyase activity"/>
    <property type="evidence" value="ECO:0007669"/>
    <property type="project" value="InterPro"/>
</dbReference>
<reference evidence="7" key="1">
    <citation type="submission" date="2020-08" db="EMBL/GenBank/DDBJ databases">
        <title>Sequencing the genomes of 1000 actinobacteria strains.</title>
        <authorList>
            <person name="Klenk H.-P."/>
        </authorList>
    </citation>
    <scope>NUCLEOTIDE SEQUENCE</scope>
    <source>
        <strain evidence="7">DSM 20582</strain>
    </source>
</reference>
<feature type="domain" description="Chorismate-utilising enzyme C-terminal" evidence="6">
    <location>
        <begin position="228"/>
        <end position="479"/>
    </location>
</feature>
<evidence type="ECO:0000256" key="4">
    <source>
        <dbReference type="ARBA" id="ARBA00023239"/>
    </source>
</evidence>
<evidence type="ECO:0000313" key="8">
    <source>
        <dbReference type="Proteomes" id="UP000612712"/>
    </source>
</evidence>